<evidence type="ECO:0000313" key="2">
    <source>
        <dbReference type="EMBL" id="CAG8949090.1"/>
    </source>
</evidence>
<keyword evidence="3" id="KW-1185">Reference proteome</keyword>
<protein>
    <submittedName>
        <fullName evidence="2">Uncharacterized protein</fullName>
    </submittedName>
</protein>
<dbReference type="AlphaFoldDB" id="A0A9N9KK37"/>
<evidence type="ECO:0000313" key="3">
    <source>
        <dbReference type="Proteomes" id="UP000696280"/>
    </source>
</evidence>
<feature type="region of interest" description="Disordered" evidence="1">
    <location>
        <begin position="74"/>
        <end position="116"/>
    </location>
</feature>
<comment type="caution">
    <text evidence="2">The sequence shown here is derived from an EMBL/GenBank/DDBJ whole genome shotgun (WGS) entry which is preliminary data.</text>
</comment>
<dbReference type="Proteomes" id="UP000696280">
    <property type="component" value="Unassembled WGS sequence"/>
</dbReference>
<proteinExistence type="predicted"/>
<accession>A0A9N9KK37</accession>
<reference evidence="2" key="1">
    <citation type="submission" date="2021-07" db="EMBL/GenBank/DDBJ databases">
        <authorList>
            <person name="Durling M."/>
        </authorList>
    </citation>
    <scope>NUCLEOTIDE SEQUENCE</scope>
</reference>
<organism evidence="2 3">
    <name type="scientific">Hymenoscyphus fraxineus</name>
    <dbReference type="NCBI Taxonomy" id="746836"/>
    <lineage>
        <taxon>Eukaryota</taxon>
        <taxon>Fungi</taxon>
        <taxon>Dikarya</taxon>
        <taxon>Ascomycota</taxon>
        <taxon>Pezizomycotina</taxon>
        <taxon>Leotiomycetes</taxon>
        <taxon>Helotiales</taxon>
        <taxon>Helotiaceae</taxon>
        <taxon>Hymenoscyphus</taxon>
    </lineage>
</organism>
<sequence>MSGKPTLRVVYLGDAPFPEHLAQIESILKDCIERRKYKVVRRRELSVQNTENIESLLKSVKCIIQSAEAGCSTKSSEGEEVVEHDVAEDQVTESTSGPRKHRTSGSQIKDEPVTGDGKIGNTEVSNLQSIPSKILVQQRAHGVHSFEDLVVLLNRELSPLVERPLASLANRMLYVAKALSGQEVLGRDPLTRVFIAKSVGTEKAMVVLSFVAKAVGASGVGNLTKLVKEGREMNIANMSKADKEIQAREEIRKLPLVAREFAYA</sequence>
<evidence type="ECO:0000256" key="1">
    <source>
        <dbReference type="SAM" id="MobiDB-lite"/>
    </source>
</evidence>
<name>A0A9N9KK37_9HELO</name>
<dbReference type="EMBL" id="CAJVRL010000001">
    <property type="protein sequence ID" value="CAG8949090.1"/>
    <property type="molecule type" value="Genomic_DNA"/>
</dbReference>
<gene>
    <name evidence="2" type="ORF">HYFRA_00002219</name>
</gene>